<reference evidence="10" key="1">
    <citation type="submission" date="2024-06" db="EMBL/GenBank/DDBJ databases">
        <authorList>
            <person name="Liu X."/>
            <person name="Lenzi L."/>
            <person name="Haldenby T S."/>
            <person name="Uol C."/>
        </authorList>
    </citation>
    <scope>NUCLEOTIDE SEQUENCE</scope>
</reference>
<keyword evidence="7" id="KW-0326">Glycosidase</keyword>
<evidence type="ECO:0000256" key="2">
    <source>
        <dbReference type="ARBA" id="ARBA00007951"/>
    </source>
</evidence>
<evidence type="ECO:0000256" key="3">
    <source>
        <dbReference type="ARBA" id="ARBA00012662"/>
    </source>
</evidence>
<dbReference type="Proteomes" id="UP001497525">
    <property type="component" value="Unassembled WGS sequence"/>
</dbReference>
<dbReference type="EC" id="3.2.1.51" evidence="3"/>
<evidence type="ECO:0000256" key="4">
    <source>
        <dbReference type="ARBA" id="ARBA00022729"/>
    </source>
</evidence>
<dbReference type="PRINTS" id="PR00741">
    <property type="entry name" value="GLHYDRLASE29"/>
</dbReference>
<dbReference type="SMART" id="SM00812">
    <property type="entry name" value="Alpha_L_fucos"/>
    <property type="match status" value="1"/>
</dbReference>
<dbReference type="FunFam" id="3.20.20.80:FF:000027">
    <property type="entry name" value="Alpha-L-fucosidase"/>
    <property type="match status" value="1"/>
</dbReference>
<dbReference type="EMBL" id="CAXLJL010000136">
    <property type="protein sequence ID" value="CAL5132794.1"/>
    <property type="molecule type" value="Genomic_DNA"/>
</dbReference>
<dbReference type="SUPFAM" id="SSF51445">
    <property type="entry name" value="(Trans)glycosidases"/>
    <property type="match status" value="1"/>
</dbReference>
<gene>
    <name evidence="10" type="ORF">CDAUBV1_LOCUS5632</name>
</gene>
<evidence type="ECO:0000313" key="10">
    <source>
        <dbReference type="EMBL" id="CAL5132794.1"/>
    </source>
</evidence>
<evidence type="ECO:0000256" key="6">
    <source>
        <dbReference type="ARBA" id="ARBA00023180"/>
    </source>
</evidence>
<dbReference type="InterPro" id="IPR000933">
    <property type="entry name" value="Glyco_hydro_29"/>
</dbReference>
<feature type="signal peptide" evidence="8">
    <location>
        <begin position="1"/>
        <end position="22"/>
    </location>
</feature>
<dbReference type="InterPro" id="IPR017853">
    <property type="entry name" value="GH"/>
</dbReference>
<proteinExistence type="inferred from homology"/>
<evidence type="ECO:0000256" key="7">
    <source>
        <dbReference type="ARBA" id="ARBA00023295"/>
    </source>
</evidence>
<comment type="similarity">
    <text evidence="2">Belongs to the glycosyl hydrolase 29 family.</text>
</comment>
<name>A0AAV2T9T7_CALDB</name>
<evidence type="ECO:0000256" key="1">
    <source>
        <dbReference type="ARBA" id="ARBA00004071"/>
    </source>
</evidence>
<dbReference type="GO" id="GO:0006004">
    <property type="term" value="P:fucose metabolic process"/>
    <property type="evidence" value="ECO:0007669"/>
    <property type="project" value="InterPro"/>
</dbReference>
<evidence type="ECO:0000313" key="11">
    <source>
        <dbReference type="Proteomes" id="UP001497525"/>
    </source>
</evidence>
<dbReference type="Gene3D" id="3.20.20.80">
    <property type="entry name" value="Glycosidases"/>
    <property type="match status" value="1"/>
</dbReference>
<keyword evidence="6" id="KW-0325">Glycoprotein</keyword>
<dbReference type="GO" id="GO:0016139">
    <property type="term" value="P:glycoside catabolic process"/>
    <property type="evidence" value="ECO:0007669"/>
    <property type="project" value="TreeGrafter"/>
</dbReference>
<feature type="chain" id="PRO_5043393858" description="alpha-L-fucosidase" evidence="8">
    <location>
        <begin position="23"/>
        <end position="502"/>
    </location>
</feature>
<dbReference type="GO" id="GO:0004560">
    <property type="term" value="F:alpha-L-fucosidase activity"/>
    <property type="evidence" value="ECO:0007669"/>
    <property type="project" value="UniProtKB-EC"/>
</dbReference>
<dbReference type="InterPro" id="IPR057739">
    <property type="entry name" value="Glyco_hydro_29_N"/>
</dbReference>
<dbReference type="PROSITE" id="PS00385">
    <property type="entry name" value="ALPHA_L_FUCOSIDASE"/>
    <property type="match status" value="1"/>
</dbReference>
<dbReference type="PANTHER" id="PTHR10030">
    <property type="entry name" value="ALPHA-L-FUCOSIDASE"/>
    <property type="match status" value="1"/>
</dbReference>
<evidence type="ECO:0000259" key="9">
    <source>
        <dbReference type="Pfam" id="PF01120"/>
    </source>
</evidence>
<feature type="domain" description="Glycoside hydrolase family 29 N-terminal" evidence="9">
    <location>
        <begin position="23"/>
        <end position="357"/>
    </location>
</feature>
<evidence type="ECO:0000256" key="8">
    <source>
        <dbReference type="SAM" id="SignalP"/>
    </source>
</evidence>
<accession>A0AAV2T9T7</accession>
<organism evidence="10 11">
    <name type="scientific">Calicophoron daubneyi</name>
    <name type="common">Rumen fluke</name>
    <name type="synonym">Paramphistomum daubneyi</name>
    <dbReference type="NCBI Taxonomy" id="300641"/>
    <lineage>
        <taxon>Eukaryota</taxon>
        <taxon>Metazoa</taxon>
        <taxon>Spiralia</taxon>
        <taxon>Lophotrochozoa</taxon>
        <taxon>Platyhelminthes</taxon>
        <taxon>Trematoda</taxon>
        <taxon>Digenea</taxon>
        <taxon>Plagiorchiida</taxon>
        <taxon>Pronocephalata</taxon>
        <taxon>Paramphistomoidea</taxon>
        <taxon>Paramphistomidae</taxon>
        <taxon>Calicophoron</taxon>
    </lineage>
</organism>
<dbReference type="AlphaFoldDB" id="A0AAV2T9T7"/>
<dbReference type="PANTHER" id="PTHR10030:SF37">
    <property type="entry name" value="ALPHA-L-FUCOSIDASE-RELATED"/>
    <property type="match status" value="1"/>
</dbReference>
<dbReference type="InterPro" id="IPR016286">
    <property type="entry name" value="FUC_metazoa-typ"/>
</dbReference>
<comment type="function">
    <text evidence="1">Alpha-L-fucosidase is responsible for hydrolyzing the alpha-1,6-linked fucose joined to the reducing-end N-acetylglucosamine of the carbohydrate moieties of glycoproteins.</text>
</comment>
<sequence length="502" mass="58137">MSFIPIVFSWALVLSILLNVGAVDKYTPDWDSLDKRPLPQWYDAAKVGIFIHWGVFSVPSLLSEWFWWHWEGTHPRADIVQHMRKFYAPTFAYPDFAKEFRAEFFDPNQWADLFAEAGAQYVVLTSKHHEGFCNWPSSTSWQWNSVVMGPRRDLVGELAAAIRNRTKIRFGLYHSLFEWFNPLYLEDRYTNFTRRSFIEKKIMPELVDLIEKYKPEVLWSDGDVGPETYWGSTNFLAWLYNESPVRDTVVTNDRWCDGCSCHHGDFYTCHDHYRPGKLVAHKWENCMTLDKGSWGYRRNTRLNDVISPQELIYELVSTVAFGGNILINVGPTAWGTIAPIYEERFRQLGLWLRLNGEAIYETRPWRVQNELKFIWYTSKETSNSSDRDAPLEDIHRADIDPLTYLRMVFKQPVKLCTVYAILTQWEGGSADICTSSVHLPSVLADPVRSEFFLLDGSSTGRKLEFHPSPDGRPGVTVQLPPLQANLSTAFQWACSIRMINVA</sequence>
<dbReference type="Pfam" id="PF01120">
    <property type="entry name" value="Alpha_L_fucos"/>
    <property type="match status" value="1"/>
</dbReference>
<keyword evidence="4 8" id="KW-0732">Signal</keyword>
<keyword evidence="5" id="KW-0378">Hydrolase</keyword>
<evidence type="ECO:0000256" key="5">
    <source>
        <dbReference type="ARBA" id="ARBA00022801"/>
    </source>
</evidence>
<protein>
    <recommendedName>
        <fullName evidence="3">alpha-L-fucosidase</fullName>
        <ecNumber evidence="3">3.2.1.51</ecNumber>
    </recommendedName>
</protein>
<comment type="caution">
    <text evidence="10">The sequence shown here is derived from an EMBL/GenBank/DDBJ whole genome shotgun (WGS) entry which is preliminary data.</text>
</comment>
<dbReference type="InterPro" id="IPR018526">
    <property type="entry name" value="Glyco_hydro_29_CS"/>
</dbReference>
<dbReference type="GO" id="GO:0005764">
    <property type="term" value="C:lysosome"/>
    <property type="evidence" value="ECO:0007669"/>
    <property type="project" value="TreeGrafter"/>
</dbReference>